<dbReference type="InterPro" id="IPR006917">
    <property type="entry name" value="SOUL_heme-bd"/>
</dbReference>
<dbReference type="EMBL" id="HBGX01000511">
    <property type="protein sequence ID" value="CAD9550432.1"/>
    <property type="molecule type" value="Transcribed_RNA"/>
</dbReference>
<name>A0A7S2JLC8_9EUKA</name>
<gene>
    <name evidence="2" type="ORF">CGLO1086_LOCUS242</name>
</gene>
<evidence type="ECO:0000256" key="1">
    <source>
        <dbReference type="ARBA" id="ARBA00009817"/>
    </source>
</evidence>
<organism evidence="2">
    <name type="scientific">Cyanoptyche gloeocystis</name>
    <dbReference type="NCBI Taxonomy" id="77922"/>
    <lineage>
        <taxon>Eukaryota</taxon>
        <taxon>Glaucocystophyceae</taxon>
        <taxon>Glaucocystophyceae incertae sedis</taxon>
        <taxon>Cyanoptyche</taxon>
    </lineage>
</organism>
<sequence>MASIIGTISEYTPKYTVIKAAQKYEIRNYPGMILAQTPYDGDDGTSFRTLAKYIFGGNAKKEKMAMTAPVTIAPKSEKIEMTAPVLTGPRCMSFVMPPEYTLETLPTPLDDKVTLTKVDDETLAVIQFSGWAKKELVENKTKELLSALAADGIEPLPNTTPRLAQYNPPWTLPMFRRNEVMMPVPSS</sequence>
<evidence type="ECO:0000313" key="2">
    <source>
        <dbReference type="EMBL" id="CAD9550432.1"/>
    </source>
</evidence>
<dbReference type="InterPro" id="IPR011256">
    <property type="entry name" value="Reg_factor_effector_dom_sf"/>
</dbReference>
<dbReference type="PANTHER" id="PTHR11220">
    <property type="entry name" value="HEME-BINDING PROTEIN-RELATED"/>
    <property type="match status" value="1"/>
</dbReference>
<comment type="similarity">
    <text evidence="1">Belongs to the HEBP family.</text>
</comment>
<dbReference type="AlphaFoldDB" id="A0A7S2JLC8"/>
<dbReference type="SUPFAM" id="SSF55136">
    <property type="entry name" value="Probable bacterial effector-binding domain"/>
    <property type="match status" value="1"/>
</dbReference>
<dbReference type="Gene3D" id="3.20.80.10">
    <property type="entry name" value="Regulatory factor, effector binding domain"/>
    <property type="match status" value="1"/>
</dbReference>
<proteinExistence type="inferred from homology"/>
<accession>A0A7S2JLC8</accession>
<evidence type="ECO:0008006" key="3">
    <source>
        <dbReference type="Google" id="ProtNLM"/>
    </source>
</evidence>
<dbReference type="PANTHER" id="PTHR11220:SF58">
    <property type="entry name" value="SOUL HEME-BINDING FAMILY PROTEIN"/>
    <property type="match status" value="1"/>
</dbReference>
<protein>
    <recommendedName>
        <fullName evidence="3">SOUL heme-binding protein</fullName>
    </recommendedName>
</protein>
<reference evidence="2" key="1">
    <citation type="submission" date="2021-01" db="EMBL/GenBank/DDBJ databases">
        <authorList>
            <person name="Corre E."/>
            <person name="Pelletier E."/>
            <person name="Niang G."/>
            <person name="Scheremetjew M."/>
            <person name="Finn R."/>
            <person name="Kale V."/>
            <person name="Holt S."/>
            <person name="Cochrane G."/>
            <person name="Meng A."/>
            <person name="Brown T."/>
            <person name="Cohen L."/>
        </authorList>
    </citation>
    <scope>NUCLEOTIDE SEQUENCE</scope>
    <source>
        <strain evidence="2">SAG4.97</strain>
    </source>
</reference>
<dbReference type="Pfam" id="PF04832">
    <property type="entry name" value="SOUL"/>
    <property type="match status" value="1"/>
</dbReference>